<reference evidence="1" key="1">
    <citation type="submission" date="2024-07" db="EMBL/GenBank/DDBJ databases">
        <authorList>
            <person name="Li J."/>
            <person name="Wei H."/>
            <person name="Ma J."/>
        </authorList>
    </citation>
    <scope>NUCLEOTIDE SEQUENCE</scope>
    <source>
        <strain evidence="1">AMU7</strain>
    </source>
</reference>
<dbReference type="EMBL" id="CP165735">
    <property type="protein sequence ID" value="XDV72749.1"/>
    <property type="molecule type" value="Genomic_DNA"/>
</dbReference>
<accession>A0AB39YSM4</accession>
<evidence type="ECO:0000313" key="1">
    <source>
        <dbReference type="EMBL" id="XDV72749.1"/>
    </source>
</evidence>
<dbReference type="RefSeq" id="WP_369746172.1">
    <property type="nucleotide sequence ID" value="NZ_CP165735.1"/>
</dbReference>
<protein>
    <submittedName>
        <fullName evidence="1">Uncharacterized protein</fullName>
    </submittedName>
</protein>
<proteinExistence type="predicted"/>
<sequence length="41" mass="4363">MGQSDASKDPRVAARELRELVDSGDSTSPRFVSLGAADLAW</sequence>
<gene>
    <name evidence="1" type="ORF">ABQM86_06195</name>
</gene>
<dbReference type="AlphaFoldDB" id="A0AB39YSM4"/>
<organism evidence="1">
    <name type="scientific">Paenarthrobacter sp. AMU7</name>
    <dbReference type="NCBI Taxonomy" id="3162492"/>
    <lineage>
        <taxon>Bacteria</taxon>
        <taxon>Bacillati</taxon>
        <taxon>Actinomycetota</taxon>
        <taxon>Actinomycetes</taxon>
        <taxon>Micrococcales</taxon>
        <taxon>Micrococcaceae</taxon>
        <taxon>Paenarthrobacter</taxon>
    </lineage>
</organism>
<name>A0AB39YSM4_9MICC</name>